<dbReference type="Gene3D" id="3.20.20.70">
    <property type="entry name" value="Aldolase class I"/>
    <property type="match status" value="1"/>
</dbReference>
<dbReference type="PRINTS" id="PR00146">
    <property type="entry name" value="DHPICSNTHASE"/>
</dbReference>
<evidence type="ECO:0000256" key="1">
    <source>
        <dbReference type="ARBA" id="ARBA00004496"/>
    </source>
</evidence>
<evidence type="ECO:0000256" key="2">
    <source>
        <dbReference type="ARBA" id="ARBA00022490"/>
    </source>
</evidence>
<dbReference type="AlphaFoldDB" id="A0A0F8XJU3"/>
<evidence type="ECO:0000313" key="5">
    <source>
        <dbReference type="EMBL" id="KKK42414.1"/>
    </source>
</evidence>
<comment type="subcellular location">
    <subcellularLocation>
        <location evidence="1">Cytoplasm</location>
    </subcellularLocation>
</comment>
<dbReference type="PIRSF" id="PIRSF001365">
    <property type="entry name" value="DHDPS"/>
    <property type="match status" value="1"/>
</dbReference>
<evidence type="ECO:0000256" key="3">
    <source>
        <dbReference type="ARBA" id="ARBA00023239"/>
    </source>
</evidence>
<gene>
    <name evidence="5" type="ORF">LCGC14_1859550</name>
</gene>
<accession>A0A0F8XJU3</accession>
<keyword evidence="2" id="KW-0963">Cytoplasm</keyword>
<protein>
    <recommendedName>
        <fullName evidence="6">N-acetylneuraminate lyase</fullName>
    </recommendedName>
</protein>
<dbReference type="InterPro" id="IPR013785">
    <property type="entry name" value="Aldolase_TIM"/>
</dbReference>
<reference evidence="5" key="1">
    <citation type="journal article" date="2015" name="Nature">
        <title>Complex archaea that bridge the gap between prokaryotes and eukaryotes.</title>
        <authorList>
            <person name="Spang A."/>
            <person name="Saw J.H."/>
            <person name="Jorgensen S.L."/>
            <person name="Zaremba-Niedzwiedzka K."/>
            <person name="Martijn J."/>
            <person name="Lind A.E."/>
            <person name="van Eijk R."/>
            <person name="Schleper C."/>
            <person name="Guy L."/>
            <person name="Ettema T.J."/>
        </authorList>
    </citation>
    <scope>NUCLEOTIDE SEQUENCE</scope>
</reference>
<evidence type="ECO:0000256" key="4">
    <source>
        <dbReference type="ARBA" id="ARBA00023277"/>
    </source>
</evidence>
<dbReference type="SUPFAM" id="SSF51569">
    <property type="entry name" value="Aldolase"/>
    <property type="match status" value="1"/>
</dbReference>
<dbReference type="InterPro" id="IPR002220">
    <property type="entry name" value="DapA-like"/>
</dbReference>
<dbReference type="Pfam" id="PF00701">
    <property type="entry name" value="DHDPS"/>
    <property type="match status" value="1"/>
</dbReference>
<dbReference type="PANTHER" id="PTHR12128">
    <property type="entry name" value="DIHYDRODIPICOLINATE SYNTHASE"/>
    <property type="match status" value="1"/>
</dbReference>
<name>A0A0F8XJU3_9ZZZZ</name>
<sequence>MKNLIAATYAPMHQNGSLNLDIIKLYGQFLEANKVEGAFVNGSTGDFVSLSTTERKQLIEAWAKVKPNGFFITNHVGHSNIYEAQELAEHSENLADAICALPPFYFKPRTLESLLHYCSEVAKSAPSLPFYYYHIPILTGAVFPMIDFLKQAIDTIPNFAGIKYSDYKPEDFSQCLHYNQGSQNILFGVDEKLVTSLPLGATGWVGSTYNHLAPLYYNIISSFKEGDTQKAESLQEKGVFFVQTLDKMSGFNGAGKSFMRLFGLDMGPSRFPHKTMTNAQLTAALQTLDQHQVLPLLSTSFSEKFL</sequence>
<proteinExistence type="predicted"/>
<dbReference type="GO" id="GO:0016829">
    <property type="term" value="F:lyase activity"/>
    <property type="evidence" value="ECO:0007669"/>
    <property type="project" value="UniProtKB-KW"/>
</dbReference>
<dbReference type="GO" id="GO:0005737">
    <property type="term" value="C:cytoplasm"/>
    <property type="evidence" value="ECO:0007669"/>
    <property type="project" value="UniProtKB-SubCell"/>
</dbReference>
<organism evidence="5">
    <name type="scientific">marine sediment metagenome</name>
    <dbReference type="NCBI Taxonomy" id="412755"/>
    <lineage>
        <taxon>unclassified sequences</taxon>
        <taxon>metagenomes</taxon>
        <taxon>ecological metagenomes</taxon>
    </lineage>
</organism>
<evidence type="ECO:0008006" key="6">
    <source>
        <dbReference type="Google" id="ProtNLM"/>
    </source>
</evidence>
<keyword evidence="3" id="KW-0456">Lyase</keyword>
<comment type="caution">
    <text evidence="5">The sequence shown here is derived from an EMBL/GenBank/DDBJ whole genome shotgun (WGS) entry which is preliminary data.</text>
</comment>
<keyword evidence="4" id="KW-0119">Carbohydrate metabolism</keyword>
<dbReference type="EMBL" id="LAZR01070328">
    <property type="protein sequence ID" value="KKK42414.1"/>
    <property type="molecule type" value="Genomic_DNA"/>
</dbReference>
<dbReference type="PANTHER" id="PTHR12128:SF21">
    <property type="entry name" value="N-ACETYLNEURAMINATE LYASE"/>
    <property type="match status" value="1"/>
</dbReference>
<dbReference type="SMART" id="SM01130">
    <property type="entry name" value="DHDPS"/>
    <property type="match status" value="1"/>
</dbReference>